<dbReference type="Pfam" id="PF13191">
    <property type="entry name" value="AAA_16"/>
    <property type="match status" value="1"/>
</dbReference>
<dbReference type="InterPro" id="IPR016032">
    <property type="entry name" value="Sig_transdc_resp-reg_C-effctor"/>
</dbReference>
<keyword evidence="3" id="KW-0805">Transcription regulation</keyword>
<dbReference type="GO" id="GO:0006355">
    <property type="term" value="P:regulation of DNA-templated transcription"/>
    <property type="evidence" value="ECO:0007669"/>
    <property type="project" value="InterPro"/>
</dbReference>
<protein>
    <submittedName>
        <fullName evidence="9">DNA-binding SARP family transcriptional activator</fullName>
    </submittedName>
</protein>
<evidence type="ECO:0000256" key="3">
    <source>
        <dbReference type="ARBA" id="ARBA00023015"/>
    </source>
</evidence>
<comment type="caution">
    <text evidence="9">The sequence shown here is derived from an EMBL/GenBank/DDBJ whole genome shotgun (WGS) entry which is preliminary data.</text>
</comment>
<gene>
    <name evidence="9" type="ORF">HNR72_005439</name>
</gene>
<dbReference type="InterPro" id="IPR051677">
    <property type="entry name" value="AfsR-DnrI-RedD_regulator"/>
</dbReference>
<evidence type="ECO:0000313" key="10">
    <source>
        <dbReference type="Proteomes" id="UP000579531"/>
    </source>
</evidence>
<dbReference type="SUPFAM" id="SSF55073">
    <property type="entry name" value="Nucleotide cyclase"/>
    <property type="match status" value="1"/>
</dbReference>
<dbReference type="InterPro" id="IPR001867">
    <property type="entry name" value="OmpR/PhoB-type_DNA-bd"/>
</dbReference>
<dbReference type="InterPro" id="IPR005158">
    <property type="entry name" value="BTAD"/>
</dbReference>
<dbReference type="Gene3D" id="3.30.70.1230">
    <property type="entry name" value="Nucleotide cyclase"/>
    <property type="match status" value="1"/>
</dbReference>
<feature type="region of interest" description="Disordered" evidence="7">
    <location>
        <begin position="260"/>
        <end position="401"/>
    </location>
</feature>
<feature type="DNA-binding region" description="OmpR/PhoB-type" evidence="6">
    <location>
        <begin position="1"/>
        <end position="98"/>
    </location>
</feature>
<dbReference type="PANTHER" id="PTHR35807:SF1">
    <property type="entry name" value="TRANSCRIPTIONAL REGULATOR REDD"/>
    <property type="match status" value="1"/>
</dbReference>
<dbReference type="AlphaFoldDB" id="A0AA89Q4V8"/>
<evidence type="ECO:0000256" key="6">
    <source>
        <dbReference type="PROSITE-ProRule" id="PRU01091"/>
    </source>
</evidence>
<keyword evidence="4 6" id="KW-0238">DNA-binding</keyword>
<evidence type="ECO:0000313" key="9">
    <source>
        <dbReference type="EMBL" id="MBB5814411.1"/>
    </source>
</evidence>
<dbReference type="InterPro" id="IPR011990">
    <property type="entry name" value="TPR-like_helical_dom_sf"/>
</dbReference>
<keyword evidence="2" id="KW-0902">Two-component regulatory system</keyword>
<dbReference type="SUPFAM" id="SSF48452">
    <property type="entry name" value="TPR-like"/>
    <property type="match status" value="1"/>
</dbReference>
<proteinExistence type="inferred from homology"/>
<evidence type="ECO:0000256" key="4">
    <source>
        <dbReference type="ARBA" id="ARBA00023125"/>
    </source>
</evidence>
<name>A0AA89Q4V8_STRCU</name>
<evidence type="ECO:0000259" key="8">
    <source>
        <dbReference type="PROSITE" id="PS51755"/>
    </source>
</evidence>
<dbReference type="Gene3D" id="1.25.40.10">
    <property type="entry name" value="Tetratricopeptide repeat domain"/>
    <property type="match status" value="1"/>
</dbReference>
<dbReference type="SUPFAM" id="SSF46894">
    <property type="entry name" value="C-terminal effector domain of the bipartite response regulators"/>
    <property type="match status" value="1"/>
</dbReference>
<evidence type="ECO:0000256" key="1">
    <source>
        <dbReference type="ARBA" id="ARBA00005820"/>
    </source>
</evidence>
<dbReference type="SMART" id="SM00862">
    <property type="entry name" value="Trans_reg_C"/>
    <property type="match status" value="1"/>
</dbReference>
<accession>A0AA89Q4V8</accession>
<feature type="compositionally biased region" description="Basic and acidic residues" evidence="7">
    <location>
        <begin position="889"/>
        <end position="899"/>
    </location>
</feature>
<dbReference type="Proteomes" id="UP000579531">
    <property type="component" value="Unassembled WGS sequence"/>
</dbReference>
<dbReference type="PANTHER" id="PTHR35807">
    <property type="entry name" value="TRANSCRIPTIONAL REGULATOR REDD-RELATED"/>
    <property type="match status" value="1"/>
</dbReference>
<dbReference type="GeneID" id="93841868"/>
<dbReference type="InterPro" id="IPR036388">
    <property type="entry name" value="WH-like_DNA-bd_sf"/>
</dbReference>
<dbReference type="PROSITE" id="PS51755">
    <property type="entry name" value="OMPR_PHOB"/>
    <property type="match status" value="1"/>
</dbReference>
<keyword evidence="5" id="KW-0804">Transcription</keyword>
<comment type="similarity">
    <text evidence="1">Belongs to the AfsR/DnrI/RedD regulatory family.</text>
</comment>
<dbReference type="Gene3D" id="1.10.10.10">
    <property type="entry name" value="Winged helix-like DNA-binding domain superfamily/Winged helix DNA-binding domain"/>
    <property type="match status" value="1"/>
</dbReference>
<dbReference type="InterPro" id="IPR029787">
    <property type="entry name" value="Nucleotide_cyclase"/>
</dbReference>
<organism evidence="9 10">
    <name type="scientific">Streptomyces collinus</name>
    <dbReference type="NCBI Taxonomy" id="42684"/>
    <lineage>
        <taxon>Bacteria</taxon>
        <taxon>Bacillati</taxon>
        <taxon>Actinomycetota</taxon>
        <taxon>Actinomycetes</taxon>
        <taxon>Kitasatosporales</taxon>
        <taxon>Streptomycetaceae</taxon>
        <taxon>Streptomyces</taxon>
    </lineage>
</organism>
<dbReference type="CDD" id="cd15831">
    <property type="entry name" value="BTAD"/>
    <property type="match status" value="1"/>
</dbReference>
<evidence type="ECO:0000256" key="5">
    <source>
        <dbReference type="ARBA" id="ARBA00023163"/>
    </source>
</evidence>
<dbReference type="InterPro" id="IPR041664">
    <property type="entry name" value="AAA_16"/>
</dbReference>
<feature type="domain" description="OmpR/PhoB-type" evidence="8">
    <location>
        <begin position="1"/>
        <end position="98"/>
    </location>
</feature>
<dbReference type="GO" id="GO:0003677">
    <property type="term" value="F:DNA binding"/>
    <property type="evidence" value="ECO:0007669"/>
    <property type="project" value="UniProtKB-UniRule"/>
</dbReference>
<evidence type="ECO:0000256" key="7">
    <source>
        <dbReference type="SAM" id="MobiDB-lite"/>
    </source>
</evidence>
<dbReference type="SMART" id="SM01043">
    <property type="entry name" value="BTAD"/>
    <property type="match status" value="1"/>
</dbReference>
<keyword evidence="10" id="KW-1185">Reference proteome</keyword>
<reference evidence="9 10" key="1">
    <citation type="submission" date="2020-08" db="EMBL/GenBank/DDBJ databases">
        <title>Sequencing the genomes of 1000 actinobacteria strains.</title>
        <authorList>
            <person name="Klenk H.-P."/>
        </authorList>
    </citation>
    <scope>NUCLEOTIDE SEQUENCE [LARGE SCALE GENOMIC DNA]</scope>
    <source>
        <strain evidence="9 10">DSM 40129</strain>
    </source>
</reference>
<dbReference type="RefSeq" id="WP_184850875.1">
    <property type="nucleotide sequence ID" value="NZ_BAABFE010000003.1"/>
</dbReference>
<dbReference type="Pfam" id="PF03704">
    <property type="entry name" value="BTAD"/>
    <property type="match status" value="1"/>
</dbReference>
<feature type="region of interest" description="Disordered" evidence="7">
    <location>
        <begin position="877"/>
        <end position="925"/>
    </location>
</feature>
<dbReference type="EMBL" id="JACHLX010000001">
    <property type="protein sequence ID" value="MBB5814411.1"/>
    <property type="molecule type" value="Genomic_DNA"/>
</dbReference>
<sequence length="925" mass="96244">MEFKVLGPLEVVSGGRSLPLGGVKQRAVLGLLLLHANQVVATSQLLDALWPEDARPVTARKMVQNAVWGLRALLESGDGEGHEPPQLLTRAPGYILRVDPEQLDATRFERAVAAGRARLDAQEAAEAAELLGEALGEWRGSALSDLAEQGVEWAELTALRQLRLDAMEDRFEAELACGRHHAVLGELTSLAEAEPLRERLCGQLMLALYRCGRQAEALSVFSRVRQALVEEYGLEPSAALQTLQHRILRHDQALACPTEARAEPGNAETGAPRWHTVPETDPARAPVRGTAHHPGPAGPDVTPPEPLRAPALAGADDRTRLPLTVGGAQTGDRLRMPLSAGGAEGADLSHAGASSGSAAAGGGRLSGRASFGTAEGESRPGRASSYGVAAGGGGASGASSYGRVGGGDRSAGLSSYGVPEGGDLVRGASIPRASSTSIAGAVSGTGDAASYGVVERAERGERGERPGAATGFGVTGGGAVAERRDVCVLVVCTESAGDAAAMGSEQLDTSLHDAVTVLTESVESRSGTVVGSMGGLCAALFGLRSERPEASLNAVRAAFAARERLAARAGMVMRAVVISGKAIVRHDPHDPTAAVSVVGTLLDKAHALLSGVPEGELFVSEDVAGDTGTWVGYDETVHASDGALGIRRALALRTEEPAGHGTDTARRPELALLGNLLEYSRHHDVPSMLTVLGDHGVGKTHLLARFERSVVGDGDAVRVLRPSPPQGGQDAVAVAAALLDAWAPPHGARHDSPEQRLRAVVRSAVDSDVDAARLLRVLCPAPHPGLPGTGADLLAAWGEVIEHEAHHRPVVLCLDDLHLADDVVLDWAESLGGAGTGALLVVACGHSDLLRRRPIWGSGCEHASRLTLSRLREPAAAPLPRRTLPFPDCRPRRQEERPRPSGRIHAGFRGKGAEPVEAGPGRRAV</sequence>
<dbReference type="GO" id="GO:0000160">
    <property type="term" value="P:phosphorelay signal transduction system"/>
    <property type="evidence" value="ECO:0007669"/>
    <property type="project" value="UniProtKB-KW"/>
</dbReference>
<evidence type="ECO:0000256" key="2">
    <source>
        <dbReference type="ARBA" id="ARBA00023012"/>
    </source>
</evidence>
<feature type="compositionally biased region" description="Low complexity" evidence="7">
    <location>
        <begin position="345"/>
        <end position="358"/>
    </location>
</feature>